<keyword evidence="1" id="KW-0802">TPR repeat</keyword>
<accession>A0A417YD83</accession>
<dbReference type="AlphaFoldDB" id="A0A417YD83"/>
<evidence type="ECO:0000313" key="3">
    <source>
        <dbReference type="Proteomes" id="UP000285456"/>
    </source>
</evidence>
<sequence>MTKMQFQVQLNKKKIHLTATQLVFYKQSKVLEATDKNSNYYYLIFYKNNFINGAKRNQIKINSHVHQAFKNGIRYLGEHPITRTLIKKQKSFHLISFNQLYKSIQKKYTTLETALIFSYFDSFIKLESTHKLFRQTFYEYRRNGQHFAAYKLLNCYSLAYPNNKFAHDMLHNLQFQTYKPIYQNMTTLYEKDPIYFEASFESFKGNQTFLKLLFQLYREQNRLLDELAVRSELLQLHDSEENNSTVIFLLENFSLDDQLLILQQLKQHAAIREKSMQLLLSTGKANDFVHFLFKTDFQPTPEQMDAIITRFEQADSDVLSSHYQLSKTRLLTLCSFDARILDKLVTPFVTAFFNHYSLHDILDWTEAFRKANFHLPIEQKLRKMQTMTEDPDQQFALGELYVHFQQLEKSIDCFKWEMEMHPNNPKPVSYLSKIYNQLGQQEEATAYQQLFLQMNR</sequence>
<protein>
    <submittedName>
        <fullName evidence="2">Uncharacterized protein</fullName>
    </submittedName>
</protein>
<proteinExistence type="predicted"/>
<reference evidence="2 3" key="1">
    <citation type="journal article" date="2007" name="Int. J. Syst. Evol. Microbiol.">
        <title>Oceanobacillus profundus sp. nov., isolated from a deep-sea sediment core.</title>
        <authorList>
            <person name="Kim Y.G."/>
            <person name="Choi D.H."/>
            <person name="Hyun S."/>
            <person name="Cho B.C."/>
        </authorList>
    </citation>
    <scope>NUCLEOTIDE SEQUENCE [LARGE SCALE GENOMIC DNA]</scope>
    <source>
        <strain evidence="2 3">DSM 18246</strain>
    </source>
</reference>
<feature type="repeat" description="TPR" evidence="1">
    <location>
        <begin position="391"/>
        <end position="424"/>
    </location>
</feature>
<dbReference type="Proteomes" id="UP000285456">
    <property type="component" value="Unassembled WGS sequence"/>
</dbReference>
<dbReference type="OrthoDB" id="2676051at2"/>
<dbReference type="EMBL" id="QWEH01000012">
    <property type="protein sequence ID" value="RHW30602.1"/>
    <property type="molecule type" value="Genomic_DNA"/>
</dbReference>
<name>A0A417YD83_9BACI</name>
<dbReference type="InterPro" id="IPR019734">
    <property type="entry name" value="TPR_rpt"/>
</dbReference>
<gene>
    <name evidence="2" type="ORF">D1B32_15920</name>
</gene>
<keyword evidence="3" id="KW-1185">Reference proteome</keyword>
<evidence type="ECO:0000256" key="1">
    <source>
        <dbReference type="PROSITE-ProRule" id="PRU00339"/>
    </source>
</evidence>
<dbReference type="RefSeq" id="WP_095310801.1">
    <property type="nucleotide sequence ID" value="NZ_JAMAWL010000002.1"/>
</dbReference>
<dbReference type="Gene3D" id="1.25.40.10">
    <property type="entry name" value="Tetratricopeptide repeat domain"/>
    <property type="match status" value="1"/>
</dbReference>
<dbReference type="SUPFAM" id="SSF48452">
    <property type="entry name" value="TPR-like"/>
    <property type="match status" value="2"/>
</dbReference>
<organism evidence="2 3">
    <name type="scientific">Oceanobacillus profundus</name>
    <dbReference type="NCBI Taxonomy" id="372463"/>
    <lineage>
        <taxon>Bacteria</taxon>
        <taxon>Bacillati</taxon>
        <taxon>Bacillota</taxon>
        <taxon>Bacilli</taxon>
        <taxon>Bacillales</taxon>
        <taxon>Bacillaceae</taxon>
        <taxon>Oceanobacillus</taxon>
    </lineage>
</organism>
<dbReference type="PROSITE" id="PS50005">
    <property type="entry name" value="TPR"/>
    <property type="match status" value="1"/>
</dbReference>
<comment type="caution">
    <text evidence="2">The sequence shown here is derived from an EMBL/GenBank/DDBJ whole genome shotgun (WGS) entry which is preliminary data.</text>
</comment>
<evidence type="ECO:0000313" key="2">
    <source>
        <dbReference type="EMBL" id="RHW30602.1"/>
    </source>
</evidence>
<dbReference type="InterPro" id="IPR011990">
    <property type="entry name" value="TPR-like_helical_dom_sf"/>
</dbReference>